<dbReference type="RefSeq" id="WP_144040580.1">
    <property type="nucleotide sequence ID" value="NZ_BMPL01000014.1"/>
</dbReference>
<evidence type="ECO:0000313" key="2">
    <source>
        <dbReference type="Proteomes" id="UP000318126"/>
    </source>
</evidence>
<dbReference type="GO" id="GO:0016787">
    <property type="term" value="F:hydrolase activity"/>
    <property type="evidence" value="ECO:0007669"/>
    <property type="project" value="UniProtKB-KW"/>
</dbReference>
<dbReference type="Gene3D" id="3.40.50.1820">
    <property type="entry name" value="alpha/beta hydrolase"/>
    <property type="match status" value="1"/>
</dbReference>
<gene>
    <name evidence="1" type="ORF">FN961_12865</name>
</gene>
<dbReference type="EMBL" id="VKGK01000014">
    <property type="protein sequence ID" value="TRY14009.1"/>
    <property type="molecule type" value="Genomic_DNA"/>
</dbReference>
<dbReference type="SUPFAM" id="SSF53474">
    <property type="entry name" value="alpha/beta-Hydrolases"/>
    <property type="match status" value="1"/>
</dbReference>
<dbReference type="InterPro" id="IPR010520">
    <property type="entry name" value="FrsA-like"/>
</dbReference>
<protein>
    <submittedName>
        <fullName evidence="1">Alpha/beta hydrolase</fullName>
    </submittedName>
</protein>
<evidence type="ECO:0000313" key="1">
    <source>
        <dbReference type="EMBL" id="TRY14009.1"/>
    </source>
</evidence>
<accession>A0A553JNH4</accession>
<organism evidence="1 2">
    <name type="scientific">Shewanella hanedai</name>
    <name type="common">Alteromonas hanedai</name>
    <dbReference type="NCBI Taxonomy" id="25"/>
    <lineage>
        <taxon>Bacteria</taxon>
        <taxon>Pseudomonadati</taxon>
        <taxon>Pseudomonadota</taxon>
        <taxon>Gammaproteobacteria</taxon>
        <taxon>Alteromonadales</taxon>
        <taxon>Shewanellaceae</taxon>
        <taxon>Shewanella</taxon>
    </lineage>
</organism>
<dbReference type="OrthoDB" id="9812921at2"/>
<dbReference type="AlphaFoldDB" id="A0A553JNH4"/>
<keyword evidence="2" id="KW-1185">Reference proteome</keyword>
<dbReference type="Pfam" id="PF06500">
    <property type="entry name" value="FrsA-like"/>
    <property type="match status" value="1"/>
</dbReference>
<comment type="caution">
    <text evidence="1">The sequence shown here is derived from an EMBL/GenBank/DDBJ whole genome shotgun (WGS) entry which is preliminary data.</text>
</comment>
<dbReference type="Proteomes" id="UP000318126">
    <property type="component" value="Unassembled WGS sequence"/>
</dbReference>
<keyword evidence="1" id="KW-0378">Hydrolase</keyword>
<sequence>MDMHDFLMTRVGFTDLPLEEIRIADNKIRNDVPWSEVFLQTASQLKAMANSIEEDELQQERYGYMWKWVSCAYHIASFDIHLNTTTQSLRKIEKLRKLATVAYQNYIRFDEKITSVTLQVRGRTIDGYFRIPDEEYKSVVVLVNGLDSICEVEMHAFGAKFLERGIAVLSLDIPAANATSPRKPHIDVQAYAVDIAEWIINDLVGHDVKLGVFGVSFGGLLVAQLLSASPAFQAGVAVSPPAWITHKELSQERIRRMFMWTFNIPEEKDIDRFVEPLDIHKLPVMSGKLKIIGMTEDTLFNRSHIDAYINWGGDRVETQWYAAEHVGTSIIKNWLPQVCDWMKNELSR</sequence>
<dbReference type="InterPro" id="IPR029058">
    <property type="entry name" value="AB_hydrolase_fold"/>
</dbReference>
<name>A0A553JNH4_SHEHA</name>
<proteinExistence type="predicted"/>
<reference evidence="2" key="1">
    <citation type="submission" date="2019-07" db="EMBL/GenBank/DDBJ databases">
        <title>Shewanella sp. YLB-08 draft genomic sequence.</title>
        <authorList>
            <person name="Yu L."/>
        </authorList>
    </citation>
    <scope>NUCLEOTIDE SEQUENCE [LARGE SCALE GENOMIC DNA]</scope>
    <source>
        <strain evidence="2">JCM 20706</strain>
    </source>
</reference>